<dbReference type="Gene3D" id="1.10.10.10">
    <property type="entry name" value="Winged helix-like DNA-binding domain superfamily/Winged helix DNA-binding domain"/>
    <property type="match status" value="1"/>
</dbReference>
<dbReference type="EMBL" id="WNXQ01000004">
    <property type="protein sequence ID" value="MWB78226.1"/>
    <property type="molecule type" value="Genomic_DNA"/>
</dbReference>
<comment type="caution">
    <text evidence="5">The sequence shown here is derived from an EMBL/GenBank/DDBJ whole genome shotgun (WGS) entry which is preliminary data.</text>
</comment>
<evidence type="ECO:0000256" key="2">
    <source>
        <dbReference type="ARBA" id="ARBA00023125"/>
    </source>
</evidence>
<dbReference type="PANTHER" id="PTHR44846:SF17">
    <property type="entry name" value="GNTR-FAMILY TRANSCRIPTIONAL REGULATOR"/>
    <property type="match status" value="1"/>
</dbReference>
<proteinExistence type="predicted"/>
<keyword evidence="6" id="KW-1185">Reference proteome</keyword>
<dbReference type="CDD" id="cd07377">
    <property type="entry name" value="WHTH_GntR"/>
    <property type="match status" value="1"/>
</dbReference>
<dbReference type="GO" id="GO:0045892">
    <property type="term" value="P:negative regulation of DNA-templated transcription"/>
    <property type="evidence" value="ECO:0007669"/>
    <property type="project" value="TreeGrafter"/>
</dbReference>
<dbReference type="Pfam" id="PF00392">
    <property type="entry name" value="GntR"/>
    <property type="match status" value="1"/>
</dbReference>
<dbReference type="Proteomes" id="UP000443843">
    <property type="component" value="Unassembled WGS sequence"/>
</dbReference>
<dbReference type="SUPFAM" id="SSF64288">
    <property type="entry name" value="Chorismate lyase-like"/>
    <property type="match status" value="1"/>
</dbReference>
<dbReference type="InterPro" id="IPR036390">
    <property type="entry name" value="WH_DNA-bd_sf"/>
</dbReference>
<protein>
    <submittedName>
        <fullName evidence="5">GntR family transcriptional regulator</fullName>
    </submittedName>
</protein>
<evidence type="ECO:0000256" key="1">
    <source>
        <dbReference type="ARBA" id="ARBA00023015"/>
    </source>
</evidence>
<feature type="domain" description="HTH gntR-type" evidence="4">
    <location>
        <begin position="37"/>
        <end position="105"/>
    </location>
</feature>
<dbReference type="PRINTS" id="PR00035">
    <property type="entry name" value="HTHGNTR"/>
</dbReference>
<dbReference type="InterPro" id="IPR000524">
    <property type="entry name" value="Tscrpt_reg_HTH_GntR"/>
</dbReference>
<dbReference type="Gene3D" id="3.40.1410.10">
    <property type="entry name" value="Chorismate lyase-like"/>
    <property type="match status" value="1"/>
</dbReference>
<dbReference type="SMART" id="SM00345">
    <property type="entry name" value="HTH_GNTR"/>
    <property type="match status" value="1"/>
</dbReference>
<dbReference type="AlphaFoldDB" id="A0A844W258"/>
<dbReference type="GO" id="GO:0003700">
    <property type="term" value="F:DNA-binding transcription factor activity"/>
    <property type="evidence" value="ECO:0007669"/>
    <property type="project" value="InterPro"/>
</dbReference>
<name>A0A844W258_9RHOB</name>
<keyword evidence="3" id="KW-0804">Transcription</keyword>
<keyword evidence="1" id="KW-0805">Transcription regulation</keyword>
<dbReference type="PANTHER" id="PTHR44846">
    <property type="entry name" value="MANNOSYL-D-GLYCERATE TRANSPORT/METABOLISM SYSTEM REPRESSOR MNGR-RELATED"/>
    <property type="match status" value="1"/>
</dbReference>
<dbReference type="RefSeq" id="WP_160382489.1">
    <property type="nucleotide sequence ID" value="NZ_WNXQ01000004.1"/>
</dbReference>
<sequence length="264" mass="29602">MTEQTDKTKEHPGPSAPDLCDTLLARMAVERANNPRETKRSALRQAFLSVFRDQLVGPGDRLPSESELAQRLSVSLGTVQSALGQLQDSGLIVRRRGDGTRVADADTMSPQIWHFRFRVAKTNRSLRITDTKVEILRTNETGSWSTHLGEGDHTLIRRRISGDGVKLGAEMYLPPDLFQIDDIELSELQGVNLRTYLEAQLGQRARLVTTQVSFVVLPLRQAAMFDMRPDSTAFKVEARTVLADGRPFYHQTIYAHADDVVLEF</sequence>
<gene>
    <name evidence="5" type="ORF">GLS40_09335</name>
</gene>
<organism evidence="5 6">
    <name type="scientific">Pseudooceanicola pacificus</name>
    <dbReference type="NCBI Taxonomy" id="2676438"/>
    <lineage>
        <taxon>Bacteria</taxon>
        <taxon>Pseudomonadati</taxon>
        <taxon>Pseudomonadota</taxon>
        <taxon>Alphaproteobacteria</taxon>
        <taxon>Rhodobacterales</taxon>
        <taxon>Paracoccaceae</taxon>
        <taxon>Pseudooceanicola</taxon>
    </lineage>
</organism>
<reference evidence="5 6" key="1">
    <citation type="submission" date="2019-11" db="EMBL/GenBank/DDBJ databases">
        <title>Pseudooceanicola pacifica sp. nov., isolated from deep-sea sediment of the Pacific Ocean.</title>
        <authorList>
            <person name="Lyu L."/>
        </authorList>
    </citation>
    <scope>NUCLEOTIDE SEQUENCE [LARGE SCALE GENOMIC DNA]</scope>
    <source>
        <strain evidence="5 6">216_PA32_1</strain>
    </source>
</reference>
<dbReference type="SMART" id="SM00866">
    <property type="entry name" value="UTRA"/>
    <property type="match status" value="1"/>
</dbReference>
<evidence type="ECO:0000256" key="3">
    <source>
        <dbReference type="ARBA" id="ARBA00023163"/>
    </source>
</evidence>
<dbReference type="GO" id="GO:0003677">
    <property type="term" value="F:DNA binding"/>
    <property type="evidence" value="ECO:0007669"/>
    <property type="project" value="UniProtKB-KW"/>
</dbReference>
<dbReference type="PROSITE" id="PS50949">
    <property type="entry name" value="HTH_GNTR"/>
    <property type="match status" value="1"/>
</dbReference>
<dbReference type="Pfam" id="PF07702">
    <property type="entry name" value="UTRA"/>
    <property type="match status" value="1"/>
</dbReference>
<accession>A0A844W258</accession>
<evidence type="ECO:0000313" key="5">
    <source>
        <dbReference type="EMBL" id="MWB78226.1"/>
    </source>
</evidence>
<dbReference type="InterPro" id="IPR036388">
    <property type="entry name" value="WH-like_DNA-bd_sf"/>
</dbReference>
<dbReference type="InterPro" id="IPR050679">
    <property type="entry name" value="Bact_HTH_transcr_reg"/>
</dbReference>
<keyword evidence="2" id="KW-0238">DNA-binding</keyword>
<dbReference type="InterPro" id="IPR011663">
    <property type="entry name" value="UTRA"/>
</dbReference>
<evidence type="ECO:0000313" key="6">
    <source>
        <dbReference type="Proteomes" id="UP000443843"/>
    </source>
</evidence>
<dbReference type="InterPro" id="IPR028978">
    <property type="entry name" value="Chorismate_lyase_/UTRA_dom_sf"/>
</dbReference>
<evidence type="ECO:0000259" key="4">
    <source>
        <dbReference type="PROSITE" id="PS50949"/>
    </source>
</evidence>
<dbReference type="SUPFAM" id="SSF46785">
    <property type="entry name" value="Winged helix' DNA-binding domain"/>
    <property type="match status" value="1"/>
</dbReference>